<protein>
    <submittedName>
        <fullName evidence="3">Tumor necrosis factor alpha-induced protein 2-like</fullName>
    </submittedName>
</protein>
<organism evidence="3 4">
    <name type="scientific">Cynoglossus semilaevis</name>
    <name type="common">Tongue sole</name>
    <dbReference type="NCBI Taxonomy" id="244447"/>
    <lineage>
        <taxon>Eukaryota</taxon>
        <taxon>Metazoa</taxon>
        <taxon>Chordata</taxon>
        <taxon>Craniata</taxon>
        <taxon>Vertebrata</taxon>
        <taxon>Euteleostomi</taxon>
        <taxon>Actinopterygii</taxon>
        <taxon>Neopterygii</taxon>
        <taxon>Teleostei</taxon>
        <taxon>Neoteleostei</taxon>
        <taxon>Acanthomorphata</taxon>
        <taxon>Carangaria</taxon>
        <taxon>Pleuronectiformes</taxon>
        <taxon>Pleuronectoidei</taxon>
        <taxon>Cynoglossidae</taxon>
        <taxon>Cynoglossinae</taxon>
        <taxon>Cynoglossus</taxon>
    </lineage>
</organism>
<comment type="similarity">
    <text evidence="1">Belongs to the SEC6 family.</text>
</comment>
<dbReference type="GO" id="GO:0000145">
    <property type="term" value="C:exocyst"/>
    <property type="evidence" value="ECO:0007669"/>
    <property type="project" value="InterPro"/>
</dbReference>
<feature type="compositionally biased region" description="Acidic residues" evidence="2">
    <location>
        <begin position="234"/>
        <end position="243"/>
    </location>
</feature>
<dbReference type="GO" id="GO:0000149">
    <property type="term" value="F:SNARE binding"/>
    <property type="evidence" value="ECO:0007669"/>
    <property type="project" value="TreeGrafter"/>
</dbReference>
<sequence length="838" mass="95396">MPILKKLPGRSKSCHEFPRVNGEFILPRLDLDLRDLNELNDLRDIKVPQKNLNPFEDVDLDDDDRNEGDVGLIMGQVTGHQGHQLRSMRDGEEEENEVNAEKHGAGNPKGKPLRGTLERICGVSPFKTLEKLGKGLRISGRNVWGGNYPNFSPGESKTLPPEREKKKGLRRGSEGIMTLLRITGRRKEERRESLPCGDLSADSEALASRRSSFFKMVSMGKLTRDSMSDKASLETDEESEEEEPMVKKREPLSVLEILQLVNHRDLLLADTHIQELERESELLSHLPPSPTVTLAHCPSTPHGILPFSNTSMDDSLSSNATLDSSRRKVKDVELLYEALQKEMWDVVRESLRQPSAGPSLGLVVLVIQQEEHADAAWALRDTAKPEQDDPPTQSSQRPRRLKMKWKQAVAEAADWSLPNQVDTQAGYLASYLERLRSRMVDDLDAAKRNAVSIYPEEFAAFQVYLESYHRGVAKRLRTITNGPLQITDVYSLLDWFYNIYNRDVLGTIGTSTAINYTPLEPILPQGTVDRLEQDCISIVREKVTSELIQILDEEERRWAQTLHIEEYQSHLARSVIQRLKVDLDRSTSVNQFLGARVARCSLSGLAEFLYSFQRKVEMFHETQAEFGDRGDGYVSRTIALVNCCPPLRSFVERCRQCDPQGSDEAAQRADSSLDRIINQSVRVLTDRLFEHIRPFFDKLIRRKWLNNTDAFEAIEGCIKQHFKKFKRMDPPPYQTLVGEVHRRVLVEYVRAIMRGRVICTSSKMRKRMAFRLQDEAKLLKGLFKDLDSSSSWLDSVICHLADIILLEDTPSIQMEVAVLVKEFPDIRKKHISTLTCAG</sequence>
<feature type="region of interest" description="Disordered" evidence="2">
    <location>
        <begin position="147"/>
        <end position="175"/>
    </location>
</feature>
<name>A0A3P8WMZ6_CYNSE</name>
<dbReference type="GO" id="GO:0006887">
    <property type="term" value="P:exocytosis"/>
    <property type="evidence" value="ECO:0007669"/>
    <property type="project" value="InterPro"/>
</dbReference>
<dbReference type="InterPro" id="IPR010326">
    <property type="entry name" value="EXOC3/Sec6"/>
</dbReference>
<dbReference type="InterPro" id="IPR042532">
    <property type="entry name" value="EXOC3/Sec6_C"/>
</dbReference>
<proteinExistence type="inferred from homology"/>
<evidence type="ECO:0000313" key="4">
    <source>
        <dbReference type="Proteomes" id="UP000265120"/>
    </source>
</evidence>
<reference evidence="3" key="3">
    <citation type="submission" date="2025-09" db="UniProtKB">
        <authorList>
            <consortium name="Ensembl"/>
        </authorList>
    </citation>
    <scope>IDENTIFICATION</scope>
</reference>
<accession>A0A3P8WMZ6</accession>
<keyword evidence="4" id="KW-1185">Reference proteome</keyword>
<dbReference type="PANTHER" id="PTHR21292">
    <property type="entry name" value="EXOCYST COMPLEX COMPONENT SEC6-RELATED"/>
    <property type="match status" value="1"/>
</dbReference>
<dbReference type="AlphaFoldDB" id="A0A3P8WMZ6"/>
<feature type="region of interest" description="Disordered" evidence="2">
    <location>
        <begin position="224"/>
        <end position="247"/>
    </location>
</feature>
<evidence type="ECO:0000313" key="3">
    <source>
        <dbReference type="Ensembl" id="ENSCSEP00000027857.1"/>
    </source>
</evidence>
<feature type="region of interest" description="Disordered" evidence="2">
    <location>
        <begin position="381"/>
        <end position="401"/>
    </location>
</feature>
<evidence type="ECO:0000256" key="1">
    <source>
        <dbReference type="ARBA" id="ARBA00009447"/>
    </source>
</evidence>
<feature type="region of interest" description="Disordered" evidence="2">
    <location>
        <begin position="80"/>
        <end position="113"/>
    </location>
</feature>
<reference evidence="3 4" key="1">
    <citation type="journal article" date="2014" name="Nat. Genet.">
        <title>Whole-genome sequence of a flatfish provides insights into ZW sex chromosome evolution and adaptation to a benthic lifestyle.</title>
        <authorList>
            <person name="Chen S."/>
            <person name="Zhang G."/>
            <person name="Shao C."/>
            <person name="Huang Q."/>
            <person name="Liu G."/>
            <person name="Zhang P."/>
            <person name="Song W."/>
            <person name="An N."/>
            <person name="Chalopin D."/>
            <person name="Volff J.N."/>
            <person name="Hong Y."/>
            <person name="Li Q."/>
            <person name="Sha Z."/>
            <person name="Zhou H."/>
            <person name="Xie M."/>
            <person name="Yu Q."/>
            <person name="Liu Y."/>
            <person name="Xiang H."/>
            <person name="Wang N."/>
            <person name="Wu K."/>
            <person name="Yang C."/>
            <person name="Zhou Q."/>
            <person name="Liao X."/>
            <person name="Yang L."/>
            <person name="Hu Q."/>
            <person name="Zhang J."/>
            <person name="Meng L."/>
            <person name="Jin L."/>
            <person name="Tian Y."/>
            <person name="Lian J."/>
            <person name="Yang J."/>
            <person name="Miao G."/>
            <person name="Liu S."/>
            <person name="Liang Z."/>
            <person name="Yan F."/>
            <person name="Li Y."/>
            <person name="Sun B."/>
            <person name="Zhang H."/>
            <person name="Zhang J."/>
            <person name="Zhu Y."/>
            <person name="Du M."/>
            <person name="Zhao Y."/>
            <person name="Schartl M."/>
            <person name="Tang Q."/>
            <person name="Wang J."/>
        </authorList>
    </citation>
    <scope>NUCLEOTIDE SEQUENCE</scope>
</reference>
<evidence type="ECO:0000256" key="2">
    <source>
        <dbReference type="SAM" id="MobiDB-lite"/>
    </source>
</evidence>
<reference evidence="3" key="2">
    <citation type="submission" date="2025-08" db="UniProtKB">
        <authorList>
            <consortium name="Ensembl"/>
        </authorList>
    </citation>
    <scope>IDENTIFICATION</scope>
</reference>
<dbReference type="GO" id="GO:0051601">
    <property type="term" value="P:exocyst localization"/>
    <property type="evidence" value="ECO:0007669"/>
    <property type="project" value="TreeGrafter"/>
</dbReference>
<dbReference type="Gene3D" id="1.10.357.70">
    <property type="entry name" value="Exocyst complex component Sec6, C-terminal domain"/>
    <property type="match status" value="1"/>
</dbReference>
<dbReference type="Ensembl" id="ENSCSET00000028231.1">
    <property type="protein sequence ID" value="ENSCSEP00000027857.1"/>
    <property type="gene ID" value="ENSCSEG00000017779.1"/>
</dbReference>
<feature type="compositionally biased region" description="Basic and acidic residues" evidence="2">
    <location>
        <begin position="224"/>
        <end position="233"/>
    </location>
</feature>
<dbReference type="GeneTree" id="ENSGT01030000234613"/>
<dbReference type="Pfam" id="PF06046">
    <property type="entry name" value="Sec6"/>
    <property type="match status" value="1"/>
</dbReference>
<dbReference type="Proteomes" id="UP000265120">
    <property type="component" value="Chromosome 19"/>
</dbReference>
<dbReference type="PANTHER" id="PTHR21292:SF18">
    <property type="entry name" value="TUMOR NECROSIS FACTOR ALPHA-INDUCED PROTEIN 2"/>
    <property type="match status" value="1"/>
</dbReference>